<dbReference type="PANTHER" id="PTHR33203:SF37">
    <property type="entry name" value="GLYCINE-RICH PROTEIN _ OLEOSIN"/>
    <property type="match status" value="1"/>
</dbReference>
<dbReference type="PANTHER" id="PTHR33203">
    <property type="entry name" value="OLEOSIN"/>
    <property type="match status" value="1"/>
</dbReference>
<dbReference type="InterPro" id="IPR000136">
    <property type="entry name" value="Oleosin"/>
</dbReference>
<dbReference type="Proteomes" id="UP000663760">
    <property type="component" value="Chromosome 13"/>
</dbReference>
<protein>
    <submittedName>
        <fullName evidence="9">Uncharacterized protein</fullName>
    </submittedName>
</protein>
<evidence type="ECO:0000313" key="10">
    <source>
        <dbReference type="Proteomes" id="UP000663760"/>
    </source>
</evidence>
<evidence type="ECO:0000256" key="5">
    <source>
        <dbReference type="ARBA" id="ARBA00022692"/>
    </source>
</evidence>
<reference evidence="9" key="1">
    <citation type="submission" date="2020-02" db="EMBL/GenBank/DDBJ databases">
        <authorList>
            <person name="Scholz U."/>
            <person name="Mascher M."/>
            <person name="Fiebig A."/>
        </authorList>
    </citation>
    <scope>NUCLEOTIDE SEQUENCE</scope>
</reference>
<feature type="transmembrane region" description="Helical" evidence="8">
    <location>
        <begin position="74"/>
        <end position="99"/>
    </location>
</feature>
<evidence type="ECO:0000256" key="3">
    <source>
        <dbReference type="ARBA" id="ARBA00010858"/>
    </source>
</evidence>
<organism evidence="9 10">
    <name type="scientific">Spirodela intermedia</name>
    <name type="common">Intermediate duckweed</name>
    <dbReference type="NCBI Taxonomy" id="51605"/>
    <lineage>
        <taxon>Eukaryota</taxon>
        <taxon>Viridiplantae</taxon>
        <taxon>Streptophyta</taxon>
        <taxon>Embryophyta</taxon>
        <taxon>Tracheophyta</taxon>
        <taxon>Spermatophyta</taxon>
        <taxon>Magnoliopsida</taxon>
        <taxon>Liliopsida</taxon>
        <taxon>Araceae</taxon>
        <taxon>Lemnoideae</taxon>
        <taxon>Spirodela</taxon>
    </lineage>
</organism>
<keyword evidence="7 8" id="KW-0472">Membrane</keyword>
<dbReference type="GO" id="GO:0048608">
    <property type="term" value="P:reproductive structure development"/>
    <property type="evidence" value="ECO:0007669"/>
    <property type="project" value="UniProtKB-ARBA"/>
</dbReference>
<gene>
    <name evidence="9" type="ORF">SI8410_13017847</name>
</gene>
<feature type="transmembrane region" description="Helical" evidence="8">
    <location>
        <begin position="20"/>
        <end position="39"/>
    </location>
</feature>
<evidence type="ECO:0000256" key="1">
    <source>
        <dbReference type="ARBA" id="ARBA00004141"/>
    </source>
</evidence>
<sequence length="151" mass="15414">MAQETFLPGEEPLRRRQRPSGAALLWASLASAALGGPLLAMMGFTLMASLTLLLVASPLLLLFSPLLFSAGFLLAASTVCFAAASAMALAGASAFAWLISAVRGGGGEGPAAALALTESGRQVKTQLGDLGGHLPQHKVQVFPAETKVNRG</sequence>
<comment type="subcellular location">
    <subcellularLocation>
        <location evidence="2">Lipid droplet</location>
    </subcellularLocation>
    <subcellularLocation>
        <location evidence="1">Membrane</location>
        <topology evidence="1">Multi-pass membrane protein</topology>
    </subcellularLocation>
</comment>
<evidence type="ECO:0000313" key="9">
    <source>
        <dbReference type="EMBL" id="CAA7407169.1"/>
    </source>
</evidence>
<keyword evidence="6 8" id="KW-1133">Transmembrane helix</keyword>
<feature type="transmembrane region" description="Helical" evidence="8">
    <location>
        <begin position="46"/>
        <end position="68"/>
    </location>
</feature>
<evidence type="ECO:0000256" key="6">
    <source>
        <dbReference type="ARBA" id="ARBA00022989"/>
    </source>
</evidence>
<comment type="similarity">
    <text evidence="3">Belongs to the oleosin family.</text>
</comment>
<keyword evidence="5 8" id="KW-0812">Transmembrane</keyword>
<dbReference type="GO" id="GO:0012511">
    <property type="term" value="C:monolayer-surrounded lipid storage body"/>
    <property type="evidence" value="ECO:0007669"/>
    <property type="project" value="InterPro"/>
</dbReference>
<dbReference type="GO" id="GO:0019915">
    <property type="term" value="P:lipid storage"/>
    <property type="evidence" value="ECO:0007669"/>
    <property type="project" value="TreeGrafter"/>
</dbReference>
<dbReference type="Pfam" id="PF01277">
    <property type="entry name" value="Oleosin"/>
    <property type="match status" value="1"/>
</dbReference>
<keyword evidence="4" id="KW-0551">Lipid droplet</keyword>
<evidence type="ECO:0000256" key="4">
    <source>
        <dbReference type="ARBA" id="ARBA00022677"/>
    </source>
</evidence>
<evidence type="ECO:0000256" key="7">
    <source>
        <dbReference type="ARBA" id="ARBA00023136"/>
    </source>
</evidence>
<dbReference type="EMBL" id="LR746276">
    <property type="protein sequence ID" value="CAA7407169.1"/>
    <property type="molecule type" value="Genomic_DNA"/>
</dbReference>
<evidence type="ECO:0000256" key="2">
    <source>
        <dbReference type="ARBA" id="ARBA00004502"/>
    </source>
</evidence>
<dbReference type="GO" id="GO:0016020">
    <property type="term" value="C:membrane"/>
    <property type="evidence" value="ECO:0007669"/>
    <property type="project" value="UniProtKB-SubCell"/>
</dbReference>
<dbReference type="AlphaFoldDB" id="A0A7I8LAZ2"/>
<name>A0A7I8LAZ2_SPIIN</name>
<proteinExistence type="inferred from homology"/>
<accession>A0A7I8LAZ2</accession>
<evidence type="ECO:0000256" key="8">
    <source>
        <dbReference type="SAM" id="Phobius"/>
    </source>
</evidence>
<dbReference type="GO" id="GO:0009791">
    <property type="term" value="P:post-embryonic development"/>
    <property type="evidence" value="ECO:0007669"/>
    <property type="project" value="UniProtKB-ARBA"/>
</dbReference>
<keyword evidence="10" id="KW-1185">Reference proteome</keyword>